<accession>A0A3S5FCY2</accession>
<protein>
    <submittedName>
        <fullName evidence="1">Uncharacterized protein</fullName>
    </submittedName>
</protein>
<dbReference type="EMBL" id="CAAALY010024654">
    <property type="protein sequence ID" value="VEL15454.1"/>
    <property type="molecule type" value="Genomic_DNA"/>
</dbReference>
<name>A0A3S5FCY2_9PLAT</name>
<sequence>MINPCHLTLPHILPFVIQLPRLIRCLILGSTDSTSVKLAQVFLSSTHPLPDVSEDPATDDWNSLDGIFSLLEEASEVHEEAGIRTDQLQLKASWTRRFCLYQTNFYPVYLQLRYPLIFGLEVILTIRPYYSALDRLIQRSLRISLEPMTIQSTHQATNDFRLHLSSLYSVDGVRLHQTISIDAVTQSLLADWRKDASSEVGTILSPRRGDTSLLVRLPEASFRQKTRVARLVCEHSTAPFTFETTQLAPEGPSLDASGVEVDAVTGWVTTLPSSNSRLSDQATWSKWVTLTPRSFYRFGVRAVGRQKTSSPGASGGSLCQAELVFLRQRTRAESISSEEVEISPLDAWTTVSSICQVDQDEPSNRQSKLADSVLLAVRPPCPSLSKVRWRSEETSAILLQAIRSAEVCSHEFTFSHFEHSRDDVSGQEGSSEYQEIILLQSKDTPRSHCLRHYRRTTSEKRNFFDSFSWLPVADARLWPEDYQFRQSRLVELNCWHKEPSTWLALAELTSRHGSVSNASSAASSALFSALAPVSLAMLHDKSRNTANRFSVHVLTSEDLPLGDPGEATARLIALDEHRLLVLVQARHLSAGAWYQVVVLSRLAPISRTRLFCRCLPMGMRPTGRRGNRLGLVEQPIGLDASNRLTEIWLQVDRATALGGYLGNWRRLLPDFSSSQLTLAVQPHFLQVNSDGAIFTNRWIPGTSRQEDRLVLSSASHSNRTKLFPRHILEIPVFIVGLAVPSESPACEVDLDVPDAGNADRLRLFALLPVEVANFDVWTRRPDDADGRLVFDLSERPGRAEADADLCVWRPQLPGLLLLPDCRVYTLPGALAPADIRRRTTGLEFDTRLRRLSGQPGRRASESRLYIRLNPLQL</sequence>
<evidence type="ECO:0000313" key="1">
    <source>
        <dbReference type="EMBL" id="VEL15454.1"/>
    </source>
</evidence>
<comment type="caution">
    <text evidence="1">The sequence shown here is derived from an EMBL/GenBank/DDBJ whole genome shotgun (WGS) entry which is preliminary data.</text>
</comment>
<reference evidence="1" key="1">
    <citation type="submission" date="2018-11" db="EMBL/GenBank/DDBJ databases">
        <authorList>
            <consortium name="Pathogen Informatics"/>
        </authorList>
    </citation>
    <scope>NUCLEOTIDE SEQUENCE</scope>
</reference>
<dbReference type="Proteomes" id="UP000784294">
    <property type="component" value="Unassembled WGS sequence"/>
</dbReference>
<dbReference type="AlphaFoldDB" id="A0A3S5FCY2"/>
<keyword evidence="2" id="KW-1185">Reference proteome</keyword>
<feature type="non-terminal residue" evidence="1">
    <location>
        <position position="873"/>
    </location>
</feature>
<evidence type="ECO:0000313" key="2">
    <source>
        <dbReference type="Proteomes" id="UP000784294"/>
    </source>
</evidence>
<organism evidence="1 2">
    <name type="scientific">Protopolystoma xenopodis</name>
    <dbReference type="NCBI Taxonomy" id="117903"/>
    <lineage>
        <taxon>Eukaryota</taxon>
        <taxon>Metazoa</taxon>
        <taxon>Spiralia</taxon>
        <taxon>Lophotrochozoa</taxon>
        <taxon>Platyhelminthes</taxon>
        <taxon>Monogenea</taxon>
        <taxon>Polyopisthocotylea</taxon>
        <taxon>Polystomatidea</taxon>
        <taxon>Polystomatidae</taxon>
        <taxon>Protopolystoma</taxon>
    </lineage>
</organism>
<proteinExistence type="predicted"/>
<gene>
    <name evidence="1" type="ORF">PXEA_LOCUS8894</name>
</gene>